<dbReference type="NCBIfam" id="NF010006">
    <property type="entry name" value="PRK13479.1"/>
    <property type="match status" value="1"/>
</dbReference>
<dbReference type="GO" id="GO:0047304">
    <property type="term" value="F:2-aminoethylphosphonate-pyruvate transaminase activity"/>
    <property type="evidence" value="ECO:0007669"/>
    <property type="project" value="UniProtKB-EC"/>
</dbReference>
<dbReference type="PIRSF" id="PIRSF000524">
    <property type="entry name" value="SPT"/>
    <property type="match status" value="1"/>
</dbReference>
<dbReference type="Gene3D" id="3.40.640.10">
    <property type="entry name" value="Type I PLP-dependent aspartate aminotransferase-like (Major domain)"/>
    <property type="match status" value="1"/>
</dbReference>
<keyword evidence="2" id="KW-0032">Aminotransferase</keyword>
<keyword evidence="12" id="KW-1185">Reference proteome</keyword>
<evidence type="ECO:0000256" key="2">
    <source>
        <dbReference type="ARBA" id="ARBA00022576"/>
    </source>
</evidence>
<dbReference type="InterPro" id="IPR012703">
    <property type="entry name" value="NH2EtPonate_pyrv_transaminase"/>
</dbReference>
<evidence type="ECO:0000256" key="8">
    <source>
        <dbReference type="PIRSR" id="PIRSR000524-1"/>
    </source>
</evidence>
<dbReference type="InterPro" id="IPR015424">
    <property type="entry name" value="PyrdxlP-dep_Trfase"/>
</dbReference>
<evidence type="ECO:0000313" key="11">
    <source>
        <dbReference type="EMBL" id="CAL1537566.1"/>
    </source>
</evidence>
<dbReference type="InterPro" id="IPR015422">
    <property type="entry name" value="PyrdxlP-dep_Trfase_small"/>
</dbReference>
<dbReference type="GO" id="GO:0008453">
    <property type="term" value="F:alanine-glyoxylate transaminase activity"/>
    <property type="evidence" value="ECO:0007669"/>
    <property type="project" value="UniProtKB-EC"/>
</dbReference>
<feature type="domain" description="Aminotransferase class V" evidence="10">
    <location>
        <begin position="89"/>
        <end position="360"/>
    </location>
</feature>
<dbReference type="PANTHER" id="PTHR42778">
    <property type="entry name" value="2-AMINOETHYLPHOSPHONATE--PYRUVATE TRANSAMINASE"/>
    <property type="match status" value="1"/>
</dbReference>
<dbReference type="EMBL" id="CAXITT010000267">
    <property type="protein sequence ID" value="CAL1537566.1"/>
    <property type="molecule type" value="Genomic_DNA"/>
</dbReference>
<accession>A0AAV2HXB5</accession>
<reference evidence="11 12" key="1">
    <citation type="submission" date="2024-04" db="EMBL/GenBank/DDBJ databases">
        <authorList>
            <consortium name="Genoscope - CEA"/>
            <person name="William W."/>
        </authorList>
    </citation>
    <scope>NUCLEOTIDE SEQUENCE [LARGE SCALE GENOMIC DNA]</scope>
</reference>
<dbReference type="AlphaFoldDB" id="A0AAV2HXB5"/>
<sequence>MAAKTTVECIHRCSSLLTRQSAHKQLSTAPLICAMLSSRNSHVHRNSTNSHVRMVSTSATRARQHRGIKDKVLFTPGPLGVTMTVKEAMLRDVGSRDKEFIECIKFIRSRILEIAGVSSKDFSCIPIQGSGTFAVDASFQTVLPREGAKALIIENGAYGKRMAKICEAAGISCDVQSFREDRQVEPDVVEDALSGQTRYDLVAIVHSETSSGVINPVLEVGNIVRELSPGSIYLVDAVSSFGAVPIDLEKSCIDVMISSANKCLQGVPGFAFVLARNSVLDQCKGNSRSLALDLYDQAKQLDKTNQFRFTPATHSMLAFKQALIEFEQEGGVQGRAKRYENNRTILKKGMSELGFKELLDEKIAGYIITSYLYPKDPNFSFTEFYNRLNDKDLVIYPGKVLDIDCFRIGTIGDLDADDMKTLLKAIREVCDDMKIHIPIQN</sequence>
<dbReference type="InterPro" id="IPR000192">
    <property type="entry name" value="Aminotrans_V_dom"/>
</dbReference>
<name>A0AAV2HXB5_LYMST</name>
<dbReference type="Pfam" id="PF00266">
    <property type="entry name" value="Aminotran_5"/>
    <property type="match status" value="1"/>
</dbReference>
<dbReference type="PANTHER" id="PTHR42778:SF1">
    <property type="entry name" value="2-AMINOETHYLPHOSPHONATE--PYRUVATE TRANSAMINASE"/>
    <property type="match status" value="1"/>
</dbReference>
<comment type="cofactor">
    <cofactor evidence="1 7 9">
        <name>pyridoxal 5'-phosphate</name>
        <dbReference type="ChEBI" id="CHEBI:597326"/>
    </cofactor>
</comment>
<dbReference type="NCBIfam" id="TIGR02326">
    <property type="entry name" value="transamin_PhnW"/>
    <property type="match status" value="1"/>
</dbReference>
<evidence type="ECO:0000256" key="9">
    <source>
        <dbReference type="PIRSR" id="PIRSR000524-50"/>
    </source>
</evidence>
<evidence type="ECO:0000256" key="6">
    <source>
        <dbReference type="ARBA" id="ARBA00049460"/>
    </source>
</evidence>
<dbReference type="GO" id="GO:0019700">
    <property type="term" value="P:organic phosphonate catabolic process"/>
    <property type="evidence" value="ECO:0007669"/>
    <property type="project" value="InterPro"/>
</dbReference>
<feature type="modified residue" description="N6-(pyridoxal phosphate)lysine" evidence="9">
    <location>
        <position position="262"/>
    </location>
</feature>
<evidence type="ECO:0000256" key="5">
    <source>
        <dbReference type="ARBA" id="ARBA00023317"/>
    </source>
</evidence>
<dbReference type="SUPFAM" id="SSF53383">
    <property type="entry name" value="PLP-dependent transferases"/>
    <property type="match status" value="1"/>
</dbReference>
<organism evidence="11 12">
    <name type="scientific">Lymnaea stagnalis</name>
    <name type="common">Great pond snail</name>
    <name type="synonym">Helix stagnalis</name>
    <dbReference type="NCBI Taxonomy" id="6523"/>
    <lineage>
        <taxon>Eukaryota</taxon>
        <taxon>Metazoa</taxon>
        <taxon>Spiralia</taxon>
        <taxon>Lophotrochozoa</taxon>
        <taxon>Mollusca</taxon>
        <taxon>Gastropoda</taxon>
        <taxon>Heterobranchia</taxon>
        <taxon>Euthyneura</taxon>
        <taxon>Panpulmonata</taxon>
        <taxon>Hygrophila</taxon>
        <taxon>Lymnaeoidea</taxon>
        <taxon>Lymnaeidae</taxon>
        <taxon>Lymnaea</taxon>
    </lineage>
</organism>
<gene>
    <name evidence="11" type="ORF">GSLYS_00011469001</name>
</gene>
<evidence type="ECO:0000256" key="4">
    <source>
        <dbReference type="ARBA" id="ARBA00022898"/>
    </source>
</evidence>
<evidence type="ECO:0000256" key="7">
    <source>
        <dbReference type="PIRNR" id="PIRNR000524"/>
    </source>
</evidence>
<dbReference type="Proteomes" id="UP001497497">
    <property type="component" value="Unassembled WGS sequence"/>
</dbReference>
<comment type="similarity">
    <text evidence="7">Belongs to the class-V pyridoxal-phosphate-dependent aminotransferase family.</text>
</comment>
<dbReference type="Gene3D" id="3.90.1150.10">
    <property type="entry name" value="Aspartate Aminotransferase, domain 1"/>
    <property type="match status" value="1"/>
</dbReference>
<comment type="catalytic activity">
    <reaction evidence="6">
        <text>(2-aminoethyl)phosphonate + pyruvate = phosphonoacetaldehyde + L-alanine</text>
        <dbReference type="Rhea" id="RHEA:17021"/>
        <dbReference type="ChEBI" id="CHEBI:15361"/>
        <dbReference type="ChEBI" id="CHEBI:57418"/>
        <dbReference type="ChEBI" id="CHEBI:57972"/>
        <dbReference type="ChEBI" id="CHEBI:58383"/>
        <dbReference type="EC" id="2.6.1.37"/>
    </reaction>
</comment>
<protein>
    <recommendedName>
        <fullName evidence="7">Alanine--glyoxylate aminotransferase</fullName>
        <ecNumber evidence="7">2.6.1.44</ecNumber>
    </recommendedName>
</protein>
<dbReference type="HAMAP" id="MF_01376">
    <property type="entry name" value="PhnW_aminotrans_5"/>
    <property type="match status" value="1"/>
</dbReference>
<proteinExistence type="inferred from homology"/>
<dbReference type="InterPro" id="IPR015421">
    <property type="entry name" value="PyrdxlP-dep_Trfase_major"/>
</dbReference>
<evidence type="ECO:0000256" key="3">
    <source>
        <dbReference type="ARBA" id="ARBA00022679"/>
    </source>
</evidence>
<dbReference type="EC" id="2.6.1.44" evidence="7"/>
<evidence type="ECO:0000313" key="12">
    <source>
        <dbReference type="Proteomes" id="UP001497497"/>
    </source>
</evidence>
<keyword evidence="4 7" id="KW-0663">Pyridoxal phosphate</keyword>
<dbReference type="InterPro" id="IPR024169">
    <property type="entry name" value="SP_NH2Trfase/AEP_transaminase"/>
</dbReference>
<comment type="caution">
    <text evidence="11">The sequence shown here is derived from an EMBL/GenBank/DDBJ whole genome shotgun (WGS) entry which is preliminary data.</text>
</comment>
<feature type="binding site" evidence="8">
    <location>
        <position position="407"/>
    </location>
    <ligand>
        <name>substrate</name>
    </ligand>
</feature>
<dbReference type="NCBIfam" id="TIGR03301">
    <property type="entry name" value="PhnW-AepZ"/>
    <property type="match status" value="1"/>
</dbReference>
<evidence type="ECO:0000256" key="1">
    <source>
        <dbReference type="ARBA" id="ARBA00001933"/>
    </source>
</evidence>
<keyword evidence="3" id="KW-0808">Transferase</keyword>
<evidence type="ECO:0000259" key="10">
    <source>
        <dbReference type="Pfam" id="PF00266"/>
    </source>
</evidence>
<keyword evidence="5" id="KW-0670">Pyruvate</keyword>
<comment type="catalytic activity">
    <reaction evidence="7">
        <text>glyoxylate + L-alanine = glycine + pyruvate</text>
        <dbReference type="Rhea" id="RHEA:24248"/>
        <dbReference type="ChEBI" id="CHEBI:15361"/>
        <dbReference type="ChEBI" id="CHEBI:36655"/>
        <dbReference type="ChEBI" id="CHEBI:57305"/>
        <dbReference type="ChEBI" id="CHEBI:57972"/>
        <dbReference type="EC" id="2.6.1.44"/>
    </reaction>
</comment>